<dbReference type="AlphaFoldDB" id="A0A8J9W1T3"/>
<dbReference type="FunFam" id="4.10.280.10:FF:000031">
    <property type="entry name" value="Oligodendrocyte transcription factor 3"/>
    <property type="match status" value="1"/>
</dbReference>
<dbReference type="PANTHER" id="PTHR19290">
    <property type="entry name" value="BASIC HELIX-LOOP-HELIX PROTEIN NEUROGENIN-RELATED"/>
    <property type="match status" value="1"/>
</dbReference>
<organism evidence="8 9">
    <name type="scientific">Branchiostoma lanceolatum</name>
    <name type="common">Common lancelet</name>
    <name type="synonym">Amphioxus lanceolatum</name>
    <dbReference type="NCBI Taxonomy" id="7740"/>
    <lineage>
        <taxon>Eukaryota</taxon>
        <taxon>Metazoa</taxon>
        <taxon>Chordata</taxon>
        <taxon>Cephalochordata</taxon>
        <taxon>Leptocardii</taxon>
        <taxon>Amphioxiformes</taxon>
        <taxon>Branchiostomatidae</taxon>
        <taxon>Branchiostoma</taxon>
    </lineage>
</organism>
<sequence>MNVRRSPCSGQHPLWLDISCRNAHCNHSAPIGCMVIHAIDILLSILHLLFTIALNSRPTRSVFSSSRTDRHEATIDMSSTDIETAKWVLKMEQTPDAAMFNRTSPSVSPRPSSPTSSWSSGGSPAPSSPSSRSRPGKIRRSKSLRKAEKQLSEEELQDLRLKVNHRERKRMHDLNSALDGLREVMPYAHGPSVRKLSKIATLLLAKNYILMLNSSLDEMKRLVSDIQHTRRAGLPSTTHPAPSGAAVPSFHRLAMPPTSIVPPHIPVSSSTVPTSSVHGASPHHARSPFSPWPLPCACPQCPPDLSSRLPFGKLPTFSR</sequence>
<dbReference type="OrthoDB" id="10011855at2759"/>
<dbReference type="GO" id="GO:0046983">
    <property type="term" value="F:protein dimerization activity"/>
    <property type="evidence" value="ECO:0007669"/>
    <property type="project" value="InterPro"/>
</dbReference>
<feature type="transmembrane region" description="Helical" evidence="6">
    <location>
        <begin position="31"/>
        <end position="54"/>
    </location>
</feature>
<evidence type="ECO:0000256" key="4">
    <source>
        <dbReference type="ARBA" id="ARBA00023242"/>
    </source>
</evidence>
<dbReference type="GO" id="GO:0045944">
    <property type="term" value="P:positive regulation of transcription by RNA polymerase II"/>
    <property type="evidence" value="ECO:0007669"/>
    <property type="project" value="TreeGrafter"/>
</dbReference>
<evidence type="ECO:0000313" key="8">
    <source>
        <dbReference type="EMBL" id="CAH1227093.1"/>
    </source>
</evidence>
<keyword evidence="6" id="KW-0812">Transmembrane</keyword>
<dbReference type="PROSITE" id="PS50888">
    <property type="entry name" value="BHLH"/>
    <property type="match status" value="1"/>
</dbReference>
<feature type="region of interest" description="Disordered" evidence="5">
    <location>
        <begin position="99"/>
        <end position="155"/>
    </location>
</feature>
<feature type="domain" description="BHLH" evidence="7">
    <location>
        <begin position="158"/>
        <end position="212"/>
    </location>
</feature>
<evidence type="ECO:0000256" key="3">
    <source>
        <dbReference type="ARBA" id="ARBA00023163"/>
    </source>
</evidence>
<keyword evidence="9" id="KW-1185">Reference proteome</keyword>
<keyword evidence="6" id="KW-1133">Transmembrane helix</keyword>
<dbReference type="InterPro" id="IPR050359">
    <property type="entry name" value="bHLH_transcription_factors"/>
</dbReference>
<dbReference type="GO" id="GO:0070888">
    <property type="term" value="F:E-box binding"/>
    <property type="evidence" value="ECO:0007669"/>
    <property type="project" value="TreeGrafter"/>
</dbReference>
<reference evidence="8" key="1">
    <citation type="submission" date="2022-01" db="EMBL/GenBank/DDBJ databases">
        <authorList>
            <person name="Braso-Vives M."/>
        </authorList>
    </citation>
    <scope>NUCLEOTIDE SEQUENCE</scope>
</reference>
<dbReference type="EMBL" id="OV696686">
    <property type="protein sequence ID" value="CAH1227093.1"/>
    <property type="molecule type" value="Genomic_DNA"/>
</dbReference>
<evidence type="ECO:0000256" key="6">
    <source>
        <dbReference type="SAM" id="Phobius"/>
    </source>
</evidence>
<dbReference type="GO" id="GO:0061564">
    <property type="term" value="P:axon development"/>
    <property type="evidence" value="ECO:0007669"/>
    <property type="project" value="TreeGrafter"/>
</dbReference>
<dbReference type="GO" id="GO:0007423">
    <property type="term" value="P:sensory organ development"/>
    <property type="evidence" value="ECO:0007669"/>
    <property type="project" value="TreeGrafter"/>
</dbReference>
<keyword evidence="4" id="KW-0539">Nucleus</keyword>
<keyword evidence="3" id="KW-0804">Transcription</keyword>
<dbReference type="InterPro" id="IPR011598">
    <property type="entry name" value="bHLH_dom"/>
</dbReference>
<dbReference type="Proteomes" id="UP000838412">
    <property type="component" value="Chromosome 1"/>
</dbReference>
<dbReference type="SMART" id="SM00353">
    <property type="entry name" value="HLH"/>
    <property type="match status" value="1"/>
</dbReference>
<gene>
    <name evidence="8" type="primary">OLIG3</name>
    <name evidence="8" type="ORF">BLAG_LOCUS405</name>
</gene>
<accession>A0A8J9W1T3</accession>
<keyword evidence="6" id="KW-0472">Membrane</keyword>
<feature type="compositionally biased region" description="Low complexity" evidence="5">
    <location>
        <begin position="102"/>
        <end position="133"/>
    </location>
</feature>
<dbReference type="SUPFAM" id="SSF47459">
    <property type="entry name" value="HLH, helix-loop-helix DNA-binding domain"/>
    <property type="match status" value="1"/>
</dbReference>
<dbReference type="Gene3D" id="4.10.280.10">
    <property type="entry name" value="Helix-loop-helix DNA-binding domain"/>
    <property type="match status" value="1"/>
</dbReference>
<keyword evidence="1" id="KW-0805">Transcription regulation</keyword>
<protein>
    <submittedName>
        <fullName evidence="8">OLIG3 protein</fullName>
    </submittedName>
</protein>
<dbReference type="GO" id="GO:0005634">
    <property type="term" value="C:nucleus"/>
    <property type="evidence" value="ECO:0007669"/>
    <property type="project" value="TreeGrafter"/>
</dbReference>
<evidence type="ECO:0000256" key="5">
    <source>
        <dbReference type="SAM" id="MobiDB-lite"/>
    </source>
</evidence>
<feature type="compositionally biased region" description="Basic and acidic residues" evidence="5">
    <location>
        <begin position="145"/>
        <end position="155"/>
    </location>
</feature>
<proteinExistence type="predicted"/>
<name>A0A8J9W1T3_BRALA</name>
<evidence type="ECO:0000256" key="2">
    <source>
        <dbReference type="ARBA" id="ARBA00023125"/>
    </source>
</evidence>
<evidence type="ECO:0000313" key="9">
    <source>
        <dbReference type="Proteomes" id="UP000838412"/>
    </source>
</evidence>
<dbReference type="Pfam" id="PF00010">
    <property type="entry name" value="HLH"/>
    <property type="match status" value="1"/>
</dbReference>
<evidence type="ECO:0000259" key="7">
    <source>
        <dbReference type="PROSITE" id="PS50888"/>
    </source>
</evidence>
<keyword evidence="2" id="KW-0238">DNA-binding</keyword>
<dbReference type="PANTHER" id="PTHR19290:SF164">
    <property type="entry name" value="BHLH DOMAIN-CONTAINING PROTEIN"/>
    <property type="match status" value="1"/>
</dbReference>
<dbReference type="InterPro" id="IPR036638">
    <property type="entry name" value="HLH_DNA-bd_sf"/>
</dbReference>
<dbReference type="GO" id="GO:0000981">
    <property type="term" value="F:DNA-binding transcription factor activity, RNA polymerase II-specific"/>
    <property type="evidence" value="ECO:0007669"/>
    <property type="project" value="TreeGrafter"/>
</dbReference>
<feature type="compositionally biased region" description="Basic residues" evidence="5">
    <location>
        <begin position="134"/>
        <end position="144"/>
    </location>
</feature>
<evidence type="ECO:0000256" key="1">
    <source>
        <dbReference type="ARBA" id="ARBA00023015"/>
    </source>
</evidence>